<keyword evidence="2" id="KW-0963">Cytoplasm</keyword>
<comment type="caution">
    <text evidence="5">The sequence shown here is derived from an EMBL/GenBank/DDBJ whole genome shotgun (WGS) entry which is preliminary data.</text>
</comment>
<sequence>MFDIKTDTRKMPIEHHFNPYEMNGGTIVGVAGEDFAVIASDTRLSEGYSILSRENPHLYHVQPHTVMGSVGFHGDSLTFNKTLQIRLRMYEYENNKKCSTPAVAQLISTMLYSRRFFPYYVNTIVAGINNEGQGCIYSYDPVGSYEREVYRAGGSSSALIQPLLDSQLGLKNQGSFELSRSYTVKMSRENVVALVKDVFTAAAERDIYTGDAVFINIITKDGVFTEHFKLRRD</sequence>
<dbReference type="InterPro" id="IPR001353">
    <property type="entry name" value="Proteasome_sua/b"/>
</dbReference>
<dbReference type="Gene3D" id="3.60.20.10">
    <property type="entry name" value="Glutamine Phosphoribosylpyrophosphate, subunit 1, domain 1"/>
    <property type="match status" value="1"/>
</dbReference>
<dbReference type="EMBL" id="CAJNOC010000007">
    <property type="protein sequence ID" value="CAF0704541.1"/>
    <property type="molecule type" value="Genomic_DNA"/>
</dbReference>
<evidence type="ECO:0000256" key="1">
    <source>
        <dbReference type="ARBA" id="ARBA00004123"/>
    </source>
</evidence>
<dbReference type="PROSITE" id="PS51476">
    <property type="entry name" value="PROTEASOME_BETA_2"/>
    <property type="match status" value="1"/>
</dbReference>
<dbReference type="PANTHER" id="PTHR32194">
    <property type="entry name" value="METALLOPROTEASE TLDD"/>
    <property type="match status" value="1"/>
</dbReference>
<dbReference type="OrthoDB" id="268479at2759"/>
<dbReference type="CDD" id="cd03757">
    <property type="entry name" value="proteasome_beta_type_1"/>
    <property type="match status" value="1"/>
</dbReference>
<keyword evidence="3" id="KW-0647">Proteasome</keyword>
<accession>A0A813LVN2</accession>
<proteinExistence type="predicted"/>
<dbReference type="Proteomes" id="UP000663879">
    <property type="component" value="Unassembled WGS sequence"/>
</dbReference>
<gene>
    <name evidence="5" type="ORF">OXX778_LOCUS157</name>
</gene>
<evidence type="ECO:0000256" key="2">
    <source>
        <dbReference type="ARBA" id="ARBA00022490"/>
    </source>
</evidence>
<name>A0A813LVN2_9BILA</name>
<dbReference type="SUPFAM" id="SSF56235">
    <property type="entry name" value="N-terminal nucleophile aminohydrolases (Ntn hydrolases)"/>
    <property type="match status" value="1"/>
</dbReference>
<dbReference type="GO" id="GO:0005839">
    <property type="term" value="C:proteasome core complex"/>
    <property type="evidence" value="ECO:0007669"/>
    <property type="project" value="InterPro"/>
</dbReference>
<dbReference type="FunFam" id="3.60.20.10:FF:000027">
    <property type="entry name" value="Proteasome subunit beta type-6"/>
    <property type="match status" value="1"/>
</dbReference>
<evidence type="ECO:0000256" key="3">
    <source>
        <dbReference type="ARBA" id="ARBA00022942"/>
    </source>
</evidence>
<dbReference type="InterPro" id="IPR023333">
    <property type="entry name" value="Proteasome_suB-type"/>
</dbReference>
<keyword evidence="6" id="KW-1185">Reference proteome</keyword>
<comment type="subcellular location">
    <subcellularLocation>
        <location evidence="1">Nucleus</location>
    </subcellularLocation>
</comment>
<reference evidence="5" key="1">
    <citation type="submission" date="2021-02" db="EMBL/GenBank/DDBJ databases">
        <authorList>
            <person name="Nowell W R."/>
        </authorList>
    </citation>
    <scope>NUCLEOTIDE SEQUENCE</scope>
    <source>
        <strain evidence="5">Ploen Becks lab</strain>
    </source>
</reference>
<evidence type="ECO:0008006" key="7">
    <source>
        <dbReference type="Google" id="ProtNLM"/>
    </source>
</evidence>
<evidence type="ECO:0000313" key="6">
    <source>
        <dbReference type="Proteomes" id="UP000663879"/>
    </source>
</evidence>
<evidence type="ECO:0000313" key="5">
    <source>
        <dbReference type="EMBL" id="CAF0704541.1"/>
    </source>
</evidence>
<protein>
    <recommendedName>
        <fullName evidence="7">Proteasome subunit beta</fullName>
    </recommendedName>
</protein>
<dbReference type="InterPro" id="IPR029055">
    <property type="entry name" value="Ntn_hydrolases_N"/>
</dbReference>
<dbReference type="PANTHER" id="PTHR32194:SF2">
    <property type="entry name" value="PROTEASOME SUBUNIT BETA TYPE-1"/>
    <property type="match status" value="1"/>
</dbReference>
<dbReference type="Pfam" id="PF00227">
    <property type="entry name" value="Proteasome"/>
    <property type="match status" value="1"/>
</dbReference>
<organism evidence="5 6">
    <name type="scientific">Brachionus calyciflorus</name>
    <dbReference type="NCBI Taxonomy" id="104777"/>
    <lineage>
        <taxon>Eukaryota</taxon>
        <taxon>Metazoa</taxon>
        <taxon>Spiralia</taxon>
        <taxon>Gnathifera</taxon>
        <taxon>Rotifera</taxon>
        <taxon>Eurotatoria</taxon>
        <taxon>Monogononta</taxon>
        <taxon>Pseudotrocha</taxon>
        <taxon>Ploima</taxon>
        <taxon>Brachionidae</taxon>
        <taxon>Brachionus</taxon>
    </lineage>
</organism>
<dbReference type="GO" id="GO:0051603">
    <property type="term" value="P:proteolysis involved in protein catabolic process"/>
    <property type="evidence" value="ECO:0007669"/>
    <property type="project" value="InterPro"/>
</dbReference>
<evidence type="ECO:0000256" key="4">
    <source>
        <dbReference type="ARBA" id="ARBA00023242"/>
    </source>
</evidence>
<dbReference type="GO" id="GO:0005634">
    <property type="term" value="C:nucleus"/>
    <property type="evidence" value="ECO:0007669"/>
    <property type="project" value="UniProtKB-SubCell"/>
</dbReference>
<keyword evidence="4" id="KW-0539">Nucleus</keyword>
<dbReference type="GO" id="GO:0005737">
    <property type="term" value="C:cytoplasm"/>
    <property type="evidence" value="ECO:0007669"/>
    <property type="project" value="TreeGrafter"/>
</dbReference>
<dbReference type="AlphaFoldDB" id="A0A813LVN2"/>